<dbReference type="RefSeq" id="WP_064067793.1">
    <property type="nucleotide sequence ID" value="NZ_BAAASF010000002.1"/>
</dbReference>
<dbReference type="EMBL" id="JBEXZR010000011">
    <property type="protein sequence ID" value="MEU0708682.1"/>
    <property type="molecule type" value="Genomic_DNA"/>
</dbReference>
<dbReference type="InterPro" id="IPR029063">
    <property type="entry name" value="SAM-dependent_MTases_sf"/>
</dbReference>
<keyword evidence="2" id="KW-0489">Methyltransferase</keyword>
<dbReference type="Pfam" id="PF13649">
    <property type="entry name" value="Methyltransf_25"/>
    <property type="match status" value="1"/>
</dbReference>
<comment type="caution">
    <text evidence="2">The sequence shown here is derived from an EMBL/GenBank/DDBJ whole genome shotgun (WGS) entry which is preliminary data.</text>
</comment>
<keyword evidence="3" id="KW-1185">Reference proteome</keyword>
<dbReference type="GO" id="GO:0008168">
    <property type="term" value="F:methyltransferase activity"/>
    <property type="evidence" value="ECO:0007669"/>
    <property type="project" value="UniProtKB-KW"/>
</dbReference>
<dbReference type="Gene3D" id="3.40.50.150">
    <property type="entry name" value="Vaccinia Virus protein VP39"/>
    <property type="match status" value="1"/>
</dbReference>
<dbReference type="GO" id="GO:0032259">
    <property type="term" value="P:methylation"/>
    <property type="evidence" value="ECO:0007669"/>
    <property type="project" value="UniProtKB-KW"/>
</dbReference>
<accession>A0ABV2W569</accession>
<evidence type="ECO:0000259" key="1">
    <source>
        <dbReference type="Pfam" id="PF13649"/>
    </source>
</evidence>
<sequence>MSVTDRPRFAPDWLALREPADAAARAVGLLDPLREHLGLDRPRQQPVLVVRDLGCGSGSMGRWLAPRLRGPQHWVLHDHDAELLELAAARMPRTGADGGRVTVSTRQGDIGRLTAAELSGTGLVTASALLDLLTHEEVDALAAACAGAGCPVLLALSVAGRVELTPSDPLDGAIGGAFNDHQRRLDHGRRLLGPDAVAAARQVFAARGMDVLVGSSPWRLGAGDSALTAEWLRGWVGAAREQRPDLAPRATAYLRRRMEACEAGELRVVVHHSDVLALPAAASAEAAA</sequence>
<keyword evidence="2" id="KW-0808">Transferase</keyword>
<dbReference type="GeneID" id="300120487"/>
<evidence type="ECO:0000313" key="2">
    <source>
        <dbReference type="EMBL" id="MEU0708682.1"/>
    </source>
</evidence>
<reference evidence="2 3" key="1">
    <citation type="submission" date="2024-06" db="EMBL/GenBank/DDBJ databases">
        <title>The Natural Products Discovery Center: Release of the First 8490 Sequenced Strains for Exploring Actinobacteria Biosynthetic Diversity.</title>
        <authorList>
            <person name="Kalkreuter E."/>
            <person name="Kautsar S.A."/>
            <person name="Yang D."/>
            <person name="Bader C.D."/>
            <person name="Teijaro C.N."/>
            <person name="Fluegel L."/>
            <person name="Davis C.M."/>
            <person name="Simpson J.R."/>
            <person name="Lauterbach L."/>
            <person name="Steele A.D."/>
            <person name="Gui C."/>
            <person name="Meng S."/>
            <person name="Li G."/>
            <person name="Viehrig K."/>
            <person name="Ye F."/>
            <person name="Su P."/>
            <person name="Kiefer A.F."/>
            <person name="Nichols A."/>
            <person name="Cepeda A.J."/>
            <person name="Yan W."/>
            <person name="Fan B."/>
            <person name="Jiang Y."/>
            <person name="Adhikari A."/>
            <person name="Zheng C.-J."/>
            <person name="Schuster L."/>
            <person name="Cowan T.M."/>
            <person name="Smanski M.J."/>
            <person name="Chevrette M.G."/>
            <person name="De Carvalho L.P.S."/>
            <person name="Shen B."/>
        </authorList>
    </citation>
    <scope>NUCLEOTIDE SEQUENCE [LARGE SCALE GENOMIC DNA]</scope>
    <source>
        <strain evidence="2 3">NPDC006337</strain>
    </source>
</reference>
<feature type="domain" description="Methyltransferase" evidence="1">
    <location>
        <begin position="51"/>
        <end position="145"/>
    </location>
</feature>
<evidence type="ECO:0000313" key="3">
    <source>
        <dbReference type="Proteomes" id="UP001550378"/>
    </source>
</evidence>
<dbReference type="SUPFAM" id="SSF53335">
    <property type="entry name" value="S-adenosyl-L-methionine-dependent methyltransferases"/>
    <property type="match status" value="1"/>
</dbReference>
<dbReference type="Proteomes" id="UP001550378">
    <property type="component" value="Unassembled WGS sequence"/>
</dbReference>
<name>A0ABV2W569_9ACTN</name>
<proteinExistence type="predicted"/>
<gene>
    <name evidence="2" type="ORF">ABZ508_15120</name>
</gene>
<dbReference type="InterPro" id="IPR041698">
    <property type="entry name" value="Methyltransf_25"/>
</dbReference>
<dbReference type="EC" id="2.1.-.-" evidence="2"/>
<protein>
    <submittedName>
        <fullName evidence="2">Class I SAM-dependent methyltransferase</fullName>
        <ecNumber evidence="2">2.1.-.-</ecNumber>
    </submittedName>
</protein>
<organism evidence="2 3">
    <name type="scientific">Streptomyces lavendulocolor</name>
    <dbReference type="NCBI Taxonomy" id="67316"/>
    <lineage>
        <taxon>Bacteria</taxon>
        <taxon>Bacillati</taxon>
        <taxon>Actinomycetota</taxon>
        <taxon>Actinomycetes</taxon>
        <taxon>Kitasatosporales</taxon>
        <taxon>Streptomycetaceae</taxon>
        <taxon>Streptomyces</taxon>
    </lineage>
</organism>